<keyword evidence="2" id="KW-1185">Reference proteome</keyword>
<evidence type="ECO:0000313" key="2">
    <source>
        <dbReference type="Proteomes" id="UP000193067"/>
    </source>
</evidence>
<sequence>MSEPCTSSYFRLCTERQRSSQAHLSGPAHSTSIERPGRAAVILYAVPCRGVARRFIADVEDLRFHIKTSRHAHQDRPMGQIRDPTRRMRHATETQSSVLTGSSPLLGVAHGAMAARFVSSVRVRLERPSWSTRSCETVVDMSRDMRMAVGKGS</sequence>
<protein>
    <submittedName>
        <fullName evidence="1">Uncharacterized protein</fullName>
    </submittedName>
</protein>
<accession>A0A1Y2I5Z7</accession>
<dbReference type="Proteomes" id="UP000193067">
    <property type="component" value="Unassembled WGS sequence"/>
</dbReference>
<name>A0A1Y2I5Z7_TRAC3</name>
<dbReference type="EMBL" id="KZ084175">
    <property type="protein sequence ID" value="OSC96558.1"/>
    <property type="molecule type" value="Genomic_DNA"/>
</dbReference>
<proteinExistence type="predicted"/>
<reference evidence="1 2" key="1">
    <citation type="journal article" date="2015" name="Biotechnol. Biofuels">
        <title>Enhanced degradation of softwood versus hardwood by the white-rot fungus Pycnoporus coccineus.</title>
        <authorList>
            <person name="Couturier M."/>
            <person name="Navarro D."/>
            <person name="Chevret D."/>
            <person name="Henrissat B."/>
            <person name="Piumi F."/>
            <person name="Ruiz-Duenas F.J."/>
            <person name="Martinez A.T."/>
            <person name="Grigoriev I.V."/>
            <person name="Riley R."/>
            <person name="Lipzen A."/>
            <person name="Berrin J.G."/>
            <person name="Master E.R."/>
            <person name="Rosso M.N."/>
        </authorList>
    </citation>
    <scope>NUCLEOTIDE SEQUENCE [LARGE SCALE GENOMIC DNA]</scope>
    <source>
        <strain evidence="1 2">BRFM310</strain>
    </source>
</reference>
<gene>
    <name evidence="1" type="ORF">PYCCODRAFT_1302887</name>
</gene>
<organism evidence="1 2">
    <name type="scientific">Trametes coccinea (strain BRFM310)</name>
    <name type="common">Pycnoporus coccineus</name>
    <dbReference type="NCBI Taxonomy" id="1353009"/>
    <lineage>
        <taxon>Eukaryota</taxon>
        <taxon>Fungi</taxon>
        <taxon>Dikarya</taxon>
        <taxon>Basidiomycota</taxon>
        <taxon>Agaricomycotina</taxon>
        <taxon>Agaricomycetes</taxon>
        <taxon>Polyporales</taxon>
        <taxon>Polyporaceae</taxon>
        <taxon>Trametes</taxon>
    </lineage>
</organism>
<evidence type="ECO:0000313" key="1">
    <source>
        <dbReference type="EMBL" id="OSC96558.1"/>
    </source>
</evidence>
<dbReference type="AlphaFoldDB" id="A0A1Y2I5Z7"/>